<evidence type="ECO:0000256" key="2">
    <source>
        <dbReference type="ARBA" id="ARBA00022603"/>
    </source>
</evidence>
<name>A0ABW0MTP8_9BURK</name>
<dbReference type="EMBL" id="JBHSMR010000015">
    <property type="protein sequence ID" value="MFC5481308.1"/>
    <property type="molecule type" value="Genomic_DNA"/>
</dbReference>
<protein>
    <submittedName>
        <fullName evidence="5">Methyltransferase</fullName>
    </submittedName>
</protein>
<gene>
    <name evidence="5" type="ORF">ACFPQ5_24195</name>
</gene>
<evidence type="ECO:0000313" key="6">
    <source>
        <dbReference type="Proteomes" id="UP001596101"/>
    </source>
</evidence>
<dbReference type="InterPro" id="IPR029063">
    <property type="entry name" value="SAM-dependent_MTases_sf"/>
</dbReference>
<keyword evidence="6" id="KW-1185">Reference proteome</keyword>
<proteinExistence type="predicted"/>
<reference evidence="6" key="1">
    <citation type="journal article" date="2019" name="Int. J. Syst. Evol. Microbiol.">
        <title>The Global Catalogue of Microorganisms (GCM) 10K type strain sequencing project: providing services to taxonomists for standard genome sequencing and annotation.</title>
        <authorList>
            <consortium name="The Broad Institute Genomics Platform"/>
            <consortium name="The Broad Institute Genome Sequencing Center for Infectious Disease"/>
            <person name="Wu L."/>
            <person name="Ma J."/>
        </authorList>
    </citation>
    <scope>NUCLEOTIDE SEQUENCE [LARGE SCALE GENOMIC DNA]</scope>
    <source>
        <strain evidence="6">CCUG 43111</strain>
    </source>
</reference>
<dbReference type="Gene3D" id="3.40.50.150">
    <property type="entry name" value="Vaccinia Virus protein VP39"/>
    <property type="match status" value="1"/>
</dbReference>
<evidence type="ECO:0000256" key="1">
    <source>
        <dbReference type="ARBA" id="ARBA00022553"/>
    </source>
</evidence>
<dbReference type="RefSeq" id="WP_379761606.1">
    <property type="nucleotide sequence ID" value="NZ_JBHSMR010000015.1"/>
</dbReference>
<dbReference type="SUPFAM" id="SSF53335">
    <property type="entry name" value="S-adenosyl-L-methionine-dependent methyltransferases"/>
    <property type="match status" value="1"/>
</dbReference>
<keyword evidence="1" id="KW-0597">Phosphoprotein</keyword>
<dbReference type="GO" id="GO:0032259">
    <property type="term" value="P:methylation"/>
    <property type="evidence" value="ECO:0007669"/>
    <property type="project" value="UniProtKB-KW"/>
</dbReference>
<accession>A0ABW0MTP8</accession>
<evidence type="ECO:0000256" key="3">
    <source>
        <dbReference type="ARBA" id="ARBA00022679"/>
    </source>
</evidence>
<keyword evidence="4" id="KW-0949">S-adenosyl-L-methionine</keyword>
<dbReference type="InterPro" id="IPR008854">
    <property type="entry name" value="TPMT"/>
</dbReference>
<dbReference type="PANTHER" id="PTHR32183">
    <property type="match status" value="1"/>
</dbReference>
<keyword evidence="2 5" id="KW-0489">Methyltransferase</keyword>
<dbReference type="PANTHER" id="PTHR32183:SF6">
    <property type="entry name" value="CYSTEINE SULFINATE DESULFINASE_CYSTEINE DESULFURASE AND RELATED ENZYMES"/>
    <property type="match status" value="1"/>
</dbReference>
<keyword evidence="3" id="KW-0808">Transferase</keyword>
<dbReference type="Proteomes" id="UP001596101">
    <property type="component" value="Unassembled WGS sequence"/>
</dbReference>
<organism evidence="5 6">
    <name type="scientific">Massilia suwonensis</name>
    <dbReference type="NCBI Taxonomy" id="648895"/>
    <lineage>
        <taxon>Bacteria</taxon>
        <taxon>Pseudomonadati</taxon>
        <taxon>Pseudomonadota</taxon>
        <taxon>Betaproteobacteria</taxon>
        <taxon>Burkholderiales</taxon>
        <taxon>Oxalobacteraceae</taxon>
        <taxon>Telluria group</taxon>
        <taxon>Massilia</taxon>
    </lineage>
</organism>
<dbReference type="GO" id="GO:0008168">
    <property type="term" value="F:methyltransferase activity"/>
    <property type="evidence" value="ECO:0007669"/>
    <property type="project" value="UniProtKB-KW"/>
</dbReference>
<evidence type="ECO:0000313" key="5">
    <source>
        <dbReference type="EMBL" id="MFC5481308.1"/>
    </source>
</evidence>
<dbReference type="Pfam" id="PF05724">
    <property type="entry name" value="TPMT"/>
    <property type="match status" value="1"/>
</dbReference>
<dbReference type="CDD" id="cd02440">
    <property type="entry name" value="AdoMet_MTases"/>
    <property type="match status" value="1"/>
</dbReference>
<dbReference type="PROSITE" id="PS51585">
    <property type="entry name" value="SAM_MT_TPMT"/>
    <property type="match status" value="1"/>
</dbReference>
<evidence type="ECO:0000256" key="4">
    <source>
        <dbReference type="ARBA" id="ARBA00022691"/>
    </source>
</evidence>
<comment type="caution">
    <text evidence="5">The sequence shown here is derived from an EMBL/GenBank/DDBJ whole genome shotgun (WGS) entry which is preliminary data.</text>
</comment>
<sequence>MANTSDIPSFKSRDPLSPEFWDERFERDFTPWDLGGVPQALRTFVERNPAPRTALIPGCGNGYELTFLSEAGWNATAIDFSPAAVQRARRLVGQWAERVEEADFFAWQPQQPLELIYERAFLCALPSTMRPQVAARYAELLPADGLLAGFFFFGSAPKGPPFAIPRSELEALLAPHFELVEEGEVVDSLPVFGGQERWMVWRRR</sequence>